<dbReference type="AlphaFoldDB" id="A0A0L8J9G9"/>
<dbReference type="PATRIC" id="fig|1938.6.peg.7720"/>
<reference evidence="2 3" key="1">
    <citation type="submission" date="2015-06" db="EMBL/GenBank/DDBJ databases">
        <authorList>
            <person name="Hoefler B.C."/>
            <person name="Straight P.D."/>
        </authorList>
    </citation>
    <scope>NUCLEOTIDE SEQUENCE [LARGE SCALE GENOMIC DNA]</scope>
    <source>
        <strain evidence="2 3">NRRL 3427</strain>
    </source>
</reference>
<protein>
    <submittedName>
        <fullName evidence="2">Uncharacterized protein</fullName>
    </submittedName>
</protein>
<feature type="region of interest" description="Disordered" evidence="1">
    <location>
        <begin position="1"/>
        <end position="38"/>
    </location>
</feature>
<dbReference type="EMBL" id="LGUP01000394">
    <property type="protein sequence ID" value="KOG10285.1"/>
    <property type="molecule type" value="Genomic_DNA"/>
</dbReference>
<name>A0A0L8J9G9_STRVR</name>
<evidence type="ECO:0000313" key="3">
    <source>
        <dbReference type="Proteomes" id="UP000037023"/>
    </source>
</evidence>
<sequence>HETPPTTPDPHHPTKRRRREDPSAPPHDQDHIPGPGLTTLGDTAHHQLYLRHASLHDIGATLLPTRGPLPAATVHWLLVQQDPTYRRHFQEGLTLLAQNNFNRYLPQLHQYLTDHHIHPSTAHVWADAANAYHATLDNAALHHPDTRAQAHDLLTRHAAPLALPLDISHTDVTLGMLLDLRLHRVLHASHHPHSDPHTEIQAMLHELGL</sequence>
<evidence type="ECO:0000256" key="1">
    <source>
        <dbReference type="SAM" id="MobiDB-lite"/>
    </source>
</evidence>
<comment type="caution">
    <text evidence="2">The sequence shown here is derived from an EMBL/GenBank/DDBJ whole genome shotgun (WGS) entry which is preliminary data.</text>
</comment>
<feature type="compositionally biased region" description="Basic and acidic residues" evidence="1">
    <location>
        <begin position="19"/>
        <end position="31"/>
    </location>
</feature>
<feature type="non-terminal residue" evidence="2">
    <location>
        <position position="1"/>
    </location>
</feature>
<dbReference type="Proteomes" id="UP000037023">
    <property type="component" value="Unassembled WGS sequence"/>
</dbReference>
<dbReference type="RefSeq" id="WP_053194627.1">
    <property type="nucleotide sequence ID" value="NZ_LGUP01000394.1"/>
</dbReference>
<organism evidence="2 3">
    <name type="scientific">Streptomyces viridochromogenes</name>
    <dbReference type="NCBI Taxonomy" id="1938"/>
    <lineage>
        <taxon>Bacteria</taxon>
        <taxon>Bacillati</taxon>
        <taxon>Actinomycetota</taxon>
        <taxon>Actinomycetes</taxon>
        <taxon>Kitasatosporales</taxon>
        <taxon>Streptomycetaceae</taxon>
        <taxon>Streptomyces</taxon>
    </lineage>
</organism>
<proteinExistence type="predicted"/>
<evidence type="ECO:0000313" key="2">
    <source>
        <dbReference type="EMBL" id="KOG10285.1"/>
    </source>
</evidence>
<gene>
    <name evidence="2" type="ORF">ADK34_35755</name>
</gene>
<accession>A0A0L8J9G9</accession>